<organism evidence="3 4">
    <name type="scientific">BD1-7 clade bacterium</name>
    <dbReference type="NCBI Taxonomy" id="2029982"/>
    <lineage>
        <taxon>Bacteria</taxon>
        <taxon>Pseudomonadati</taxon>
        <taxon>Pseudomonadota</taxon>
        <taxon>Gammaproteobacteria</taxon>
        <taxon>Cellvibrionales</taxon>
        <taxon>Spongiibacteraceae</taxon>
        <taxon>BD1-7 clade</taxon>
    </lineage>
</organism>
<evidence type="ECO:0000313" key="4">
    <source>
        <dbReference type="Proteomes" id="UP000434580"/>
    </source>
</evidence>
<dbReference type="AlphaFoldDB" id="A0A5S9N6M6"/>
<dbReference type="InterPro" id="IPR036291">
    <property type="entry name" value="NAD(P)-bd_dom_sf"/>
</dbReference>
<evidence type="ECO:0000256" key="1">
    <source>
        <dbReference type="ARBA" id="ARBA00006484"/>
    </source>
</evidence>
<dbReference type="PANTHER" id="PTHR44196">
    <property type="entry name" value="DEHYDROGENASE/REDUCTASE SDR FAMILY MEMBER 7B"/>
    <property type="match status" value="1"/>
</dbReference>
<protein>
    <submittedName>
        <fullName evidence="3">Putative oxidoreductase</fullName>
        <ecNumber evidence="3">1.-.-.-</ecNumber>
    </submittedName>
</protein>
<name>A0A5S9N6M6_9GAMM</name>
<gene>
    <name evidence="3" type="ORF">DPBNPPHM_00296</name>
</gene>
<sequence length="275" mass="29594">MKTIVITGASTGIGLASVEACLKAGYKVIATARKTDDLEKLTQLGATAIPLELTDKNAIETAAAEILAAADNRIDTLFNNAGYGLQIALEDTTWESLHQQHTTNVIGPICLTNALLPALNQGSKLVFNSSILGLITIPFRGPYCMSKYALEATADAYRLELESLGINVHVIEPGPIEANFRQNTLRAMKAVLADRKTRLSYDHHLQRLENPGITKGTLPASSCADVLLDIIDGRKKGPRYLVTSIAKQAALAKRLLGSGFHRIAKANEPITLNKP</sequence>
<proteinExistence type="inferred from homology"/>
<dbReference type="EMBL" id="CACSII010000001">
    <property type="protein sequence ID" value="CAA0080862.1"/>
    <property type="molecule type" value="Genomic_DNA"/>
</dbReference>
<evidence type="ECO:0000256" key="2">
    <source>
        <dbReference type="ARBA" id="ARBA00023002"/>
    </source>
</evidence>
<accession>A0A5S9N6M6</accession>
<dbReference type="OrthoDB" id="9775296at2"/>
<dbReference type="Gene3D" id="3.40.50.720">
    <property type="entry name" value="NAD(P)-binding Rossmann-like Domain"/>
    <property type="match status" value="1"/>
</dbReference>
<dbReference type="GO" id="GO:0016491">
    <property type="term" value="F:oxidoreductase activity"/>
    <property type="evidence" value="ECO:0007669"/>
    <property type="project" value="UniProtKB-KW"/>
</dbReference>
<dbReference type="GO" id="GO:0016020">
    <property type="term" value="C:membrane"/>
    <property type="evidence" value="ECO:0007669"/>
    <property type="project" value="TreeGrafter"/>
</dbReference>
<dbReference type="PANTHER" id="PTHR44196:SF1">
    <property type="entry name" value="DEHYDROGENASE_REDUCTASE SDR FAMILY MEMBER 7B"/>
    <property type="match status" value="1"/>
</dbReference>
<dbReference type="PRINTS" id="PR00081">
    <property type="entry name" value="GDHRDH"/>
</dbReference>
<dbReference type="SUPFAM" id="SSF51735">
    <property type="entry name" value="NAD(P)-binding Rossmann-fold domains"/>
    <property type="match status" value="1"/>
</dbReference>
<comment type="similarity">
    <text evidence="1">Belongs to the short-chain dehydrogenases/reductases (SDR) family.</text>
</comment>
<dbReference type="EC" id="1.-.-.-" evidence="3"/>
<dbReference type="InterPro" id="IPR002347">
    <property type="entry name" value="SDR_fam"/>
</dbReference>
<keyword evidence="2 3" id="KW-0560">Oxidoreductase</keyword>
<dbReference type="Pfam" id="PF00106">
    <property type="entry name" value="adh_short"/>
    <property type="match status" value="1"/>
</dbReference>
<dbReference type="Proteomes" id="UP000434580">
    <property type="component" value="Unassembled WGS sequence"/>
</dbReference>
<reference evidence="3 4" key="1">
    <citation type="submission" date="2019-11" db="EMBL/GenBank/DDBJ databases">
        <authorList>
            <person name="Holert J."/>
        </authorList>
    </citation>
    <scope>NUCLEOTIDE SEQUENCE [LARGE SCALE GENOMIC DNA]</scope>
    <source>
        <strain evidence="3">BC5_2</strain>
    </source>
</reference>
<evidence type="ECO:0000313" key="3">
    <source>
        <dbReference type="EMBL" id="CAA0080862.1"/>
    </source>
</evidence>